<dbReference type="STRING" id="294935.ATN88_19910"/>
<dbReference type="SUPFAM" id="SSF46626">
    <property type="entry name" value="Cytochrome c"/>
    <property type="match status" value="2"/>
</dbReference>
<feature type="domain" description="Cytochrome c" evidence="8">
    <location>
        <begin position="299"/>
        <end position="476"/>
    </location>
</feature>
<dbReference type="PROSITE" id="PS51257">
    <property type="entry name" value="PROKAR_LIPOPROTEIN"/>
    <property type="match status" value="1"/>
</dbReference>
<keyword evidence="3 7" id="KW-0479">Metal-binding</keyword>
<dbReference type="GO" id="GO:0009055">
    <property type="term" value="F:electron transfer activity"/>
    <property type="evidence" value="ECO:0007669"/>
    <property type="project" value="InterPro"/>
</dbReference>
<organism evidence="9 10">
    <name type="scientific">Enterovibrio coralii</name>
    <dbReference type="NCBI Taxonomy" id="294935"/>
    <lineage>
        <taxon>Bacteria</taxon>
        <taxon>Pseudomonadati</taxon>
        <taxon>Pseudomonadota</taxon>
        <taxon>Gammaproteobacteria</taxon>
        <taxon>Vibrionales</taxon>
        <taxon>Vibrionaceae</taxon>
        <taxon>Enterovibrio</taxon>
    </lineage>
</organism>
<evidence type="ECO:0000313" key="10">
    <source>
        <dbReference type="Proteomes" id="UP000070529"/>
    </source>
</evidence>
<evidence type="ECO:0000256" key="1">
    <source>
        <dbReference type="ARBA" id="ARBA00004196"/>
    </source>
</evidence>
<keyword evidence="5" id="KW-0560">Oxidoreductase</keyword>
<dbReference type="OrthoDB" id="9805202at2"/>
<evidence type="ECO:0000256" key="6">
    <source>
        <dbReference type="ARBA" id="ARBA00023004"/>
    </source>
</evidence>
<keyword evidence="9" id="KW-0575">Peroxidase</keyword>
<evidence type="ECO:0000259" key="8">
    <source>
        <dbReference type="PROSITE" id="PS51007"/>
    </source>
</evidence>
<sequence>MLSSLKNNKNTIWMSVVILLSLQGCGGGGGDGDGNDSVQMQTASQSQLDAIISNLNLAISPTSGRTIPNINDPLPQLGKKLFFSKSLSGDLDVACASCHHPMLGGADALSLPVGVNAVQPEVMGAGRVDSDDLPDVPRNSPTVFNVALWDTSLFWDSRVESLGKESGQNGAASGISTPDSGFGVADTNAGGNLVTAQARFPVTSEEEMKDTTFESGETNESIRDHLAARIGDFGEGAGELATNEWLTAFQTAFSSSADAATLITFDNIALALAEYQRSMVFVNSPWQNYLDGNTSALSDDAIEGAILFFTSAAEDGGGCVNCHSGSLFSDGQQHTVGFPQIGPGKDVGDDDDFGRELITGDTDDRYRFRTPSLLNIAVTAPYGHAGAYATLDDVLRHYNNPRNTVDDFFDDDELCDLDQFENVSGCTSLYPDARQNSFRALNKLDDEQDDGTSLFENVGLNGRERDQLEAFLNALTDPCVTDRNCMLPWIADAVADNPDDQVLIATDVNGVNL</sequence>
<dbReference type="RefSeq" id="WP_067414816.1">
    <property type="nucleotide sequence ID" value="NZ_LNTY01000030.1"/>
</dbReference>
<reference evidence="9 10" key="1">
    <citation type="submission" date="2015-11" db="EMBL/GenBank/DDBJ databases">
        <title>Genomic Taxonomy of the Vibrionaceae.</title>
        <authorList>
            <person name="Gomez-Gil B."/>
            <person name="Enciso-Ibarra J."/>
        </authorList>
    </citation>
    <scope>NUCLEOTIDE SEQUENCE [LARGE SCALE GENOMIC DNA]</scope>
    <source>
        <strain evidence="9 10">CAIM 912</strain>
    </source>
</reference>
<keyword evidence="6 7" id="KW-0408">Iron</keyword>
<dbReference type="EMBL" id="LNTY01000030">
    <property type="protein sequence ID" value="KXF82072.1"/>
    <property type="molecule type" value="Genomic_DNA"/>
</dbReference>
<dbReference type="PROSITE" id="PS51007">
    <property type="entry name" value="CYTC"/>
    <property type="match status" value="1"/>
</dbReference>
<evidence type="ECO:0000256" key="3">
    <source>
        <dbReference type="ARBA" id="ARBA00022723"/>
    </source>
</evidence>
<evidence type="ECO:0000256" key="2">
    <source>
        <dbReference type="ARBA" id="ARBA00022617"/>
    </source>
</evidence>
<dbReference type="GO" id="GO:0046872">
    <property type="term" value="F:metal ion binding"/>
    <property type="evidence" value="ECO:0007669"/>
    <property type="project" value="UniProtKB-KW"/>
</dbReference>
<name>A0A135I9D9_9GAMM</name>
<dbReference type="Gene3D" id="1.10.760.10">
    <property type="entry name" value="Cytochrome c-like domain"/>
    <property type="match status" value="2"/>
</dbReference>
<keyword evidence="2 7" id="KW-0349">Heme</keyword>
<comment type="subcellular location">
    <subcellularLocation>
        <location evidence="1">Cell envelope</location>
    </subcellularLocation>
</comment>
<evidence type="ECO:0000256" key="4">
    <source>
        <dbReference type="ARBA" id="ARBA00022729"/>
    </source>
</evidence>
<gene>
    <name evidence="9" type="ORF">ATN88_19910</name>
</gene>
<evidence type="ECO:0000256" key="5">
    <source>
        <dbReference type="ARBA" id="ARBA00023002"/>
    </source>
</evidence>
<dbReference type="Pfam" id="PF03150">
    <property type="entry name" value="CCP_MauG"/>
    <property type="match status" value="1"/>
</dbReference>
<dbReference type="GO" id="GO:0030313">
    <property type="term" value="C:cell envelope"/>
    <property type="evidence" value="ECO:0007669"/>
    <property type="project" value="UniProtKB-SubCell"/>
</dbReference>
<dbReference type="AlphaFoldDB" id="A0A135I9D9"/>
<keyword evidence="10" id="KW-1185">Reference proteome</keyword>
<dbReference type="GO" id="GO:0020037">
    <property type="term" value="F:heme binding"/>
    <property type="evidence" value="ECO:0007669"/>
    <property type="project" value="InterPro"/>
</dbReference>
<dbReference type="Proteomes" id="UP000070529">
    <property type="component" value="Unassembled WGS sequence"/>
</dbReference>
<evidence type="ECO:0000313" key="9">
    <source>
        <dbReference type="EMBL" id="KXF82072.1"/>
    </source>
</evidence>
<keyword evidence="4" id="KW-0732">Signal</keyword>
<dbReference type="InterPro" id="IPR051395">
    <property type="entry name" value="Cytochrome_c_Peroxidase/MauG"/>
</dbReference>
<dbReference type="PANTHER" id="PTHR30600">
    <property type="entry name" value="CYTOCHROME C PEROXIDASE-RELATED"/>
    <property type="match status" value="1"/>
</dbReference>
<dbReference type="InterPro" id="IPR036909">
    <property type="entry name" value="Cyt_c-like_dom_sf"/>
</dbReference>
<dbReference type="PANTHER" id="PTHR30600:SF10">
    <property type="entry name" value="BLL6722 PROTEIN"/>
    <property type="match status" value="1"/>
</dbReference>
<accession>A0A135I9D9</accession>
<evidence type="ECO:0000256" key="7">
    <source>
        <dbReference type="PROSITE-ProRule" id="PRU00433"/>
    </source>
</evidence>
<dbReference type="InterPro" id="IPR009056">
    <property type="entry name" value="Cyt_c-like_dom"/>
</dbReference>
<dbReference type="GO" id="GO:0004130">
    <property type="term" value="F:cytochrome-c peroxidase activity"/>
    <property type="evidence" value="ECO:0007669"/>
    <property type="project" value="TreeGrafter"/>
</dbReference>
<protein>
    <submittedName>
        <fullName evidence="9">Cytochrome C peroxidase</fullName>
    </submittedName>
</protein>
<proteinExistence type="predicted"/>
<dbReference type="InterPro" id="IPR004852">
    <property type="entry name" value="Di-haem_cyt_c_peroxidsae"/>
</dbReference>
<comment type="caution">
    <text evidence="9">The sequence shown here is derived from an EMBL/GenBank/DDBJ whole genome shotgun (WGS) entry which is preliminary data.</text>
</comment>